<gene>
    <name evidence="1" type="ORF">HKD21_09840</name>
</gene>
<accession>A0ABR9YES3</accession>
<name>A0ABR9YES3_9PROT</name>
<reference evidence="1" key="2">
    <citation type="submission" date="2020-11" db="EMBL/GenBank/DDBJ databases">
        <title>Description of novel Gluconobacter species.</title>
        <authorList>
            <person name="Cleenwerck I."/>
            <person name="Cnockaert M."/>
            <person name="Borremans W."/>
            <person name="Wieme A.D."/>
            <person name="De Vuyst L."/>
            <person name="Vandamme P."/>
        </authorList>
    </citation>
    <scope>NUCLEOTIDE SEQUENCE</scope>
    <source>
        <strain evidence="1">LMG 27748</strain>
    </source>
</reference>
<evidence type="ECO:0008006" key="3">
    <source>
        <dbReference type="Google" id="ProtNLM"/>
    </source>
</evidence>
<reference evidence="1" key="1">
    <citation type="submission" date="2020-04" db="EMBL/GenBank/DDBJ databases">
        <authorList>
            <person name="Sombolestani A."/>
        </authorList>
    </citation>
    <scope>NUCLEOTIDE SEQUENCE</scope>
    <source>
        <strain evidence="1">LMG 27748</strain>
    </source>
</reference>
<sequence>MMQSVFFDNAAWSIGESLIEDVRLKGKTTPRNLWRTMLAILWSHQNEAD</sequence>
<organism evidence="1 2">
    <name type="scientific">Gluconobacter cerevisiae</name>
    <dbReference type="NCBI Taxonomy" id="1379734"/>
    <lineage>
        <taxon>Bacteria</taxon>
        <taxon>Pseudomonadati</taxon>
        <taxon>Pseudomonadota</taxon>
        <taxon>Alphaproteobacteria</taxon>
        <taxon>Acetobacterales</taxon>
        <taxon>Acetobacteraceae</taxon>
        <taxon>Gluconobacter</taxon>
    </lineage>
</organism>
<keyword evidence="2" id="KW-1185">Reference proteome</keyword>
<protein>
    <recommendedName>
        <fullName evidence="3">Transposase</fullName>
    </recommendedName>
</protein>
<dbReference type="Proteomes" id="UP000630952">
    <property type="component" value="Unassembled WGS sequence"/>
</dbReference>
<dbReference type="RefSeq" id="WP_194255513.1">
    <property type="nucleotide sequence ID" value="NZ_JABCQO010000007.1"/>
</dbReference>
<proteinExistence type="predicted"/>
<evidence type="ECO:0000313" key="1">
    <source>
        <dbReference type="EMBL" id="MBF0877149.1"/>
    </source>
</evidence>
<dbReference type="EMBL" id="JABCQO010000007">
    <property type="protein sequence ID" value="MBF0877149.1"/>
    <property type="molecule type" value="Genomic_DNA"/>
</dbReference>
<evidence type="ECO:0000313" key="2">
    <source>
        <dbReference type="Proteomes" id="UP000630952"/>
    </source>
</evidence>
<comment type="caution">
    <text evidence="1">The sequence shown here is derived from an EMBL/GenBank/DDBJ whole genome shotgun (WGS) entry which is preliminary data.</text>
</comment>